<sequence length="553" mass="58657">MSELIADTPPEERASPAGLSPMQRLLSAVAAVSSNLELEVTLRQIVHTAMQLVGARYGALGVMDEEGHLRRFIHAGIDDDVATRIGPLPTGHGVLGVVIEESTPLRLDRLADHPSSVGFPEHHPTMDTFLGVPIRVRGATYGRIYLTEKPGGFTDDDEIVMQALAGAAGIAVENARLYDDARRQQSWLEAATTITTELLTSQDPSGALILIAQRARELSDADYAVIALPDPLAADPHDVDALIVTVCVGLDPDTLTGSAVPLADSTAGAVFRDQVPRNVDRLAFDLTARFGPAVAAPLGAAEGILGVLMAVRTAGAPRFTDEELQMVSSFADQGALALRRADELATRQELEVIADRDRIARDLHDQVIQRLFAVGLAMQGTHRRSKAADVSGRLSDHIDQLQRVIQDIRSAIFDLQAPVGAPRPLAEILRAVLAEVTDDVDIRTSLVTAGVLSTVPPDLRRAAEAVIREAVSNVVRHSGATAVAVSVAVGVELILEIADDGTGIPEGAHRSGLSNLVTRAHDAAGRCDIWSGPAGTTVHWSAPLDPVRSRSAS</sequence>
<protein>
    <submittedName>
        <fullName evidence="6">GAF domain-containing protein</fullName>
    </submittedName>
</protein>
<dbReference type="Gene3D" id="1.20.5.1930">
    <property type="match status" value="1"/>
</dbReference>
<accession>A0AAU8DV09</accession>
<evidence type="ECO:0000256" key="3">
    <source>
        <dbReference type="ARBA" id="ARBA00023012"/>
    </source>
</evidence>
<evidence type="ECO:0000259" key="5">
    <source>
        <dbReference type="SMART" id="SM00387"/>
    </source>
</evidence>
<dbReference type="SMART" id="SM00387">
    <property type="entry name" value="HATPase_c"/>
    <property type="match status" value="1"/>
</dbReference>
<dbReference type="AlphaFoldDB" id="A0AAU8DV09"/>
<evidence type="ECO:0000259" key="4">
    <source>
        <dbReference type="SMART" id="SM00065"/>
    </source>
</evidence>
<keyword evidence="3" id="KW-0902">Two-component regulatory system</keyword>
<dbReference type="SUPFAM" id="SSF55874">
    <property type="entry name" value="ATPase domain of HSP90 chaperone/DNA topoisomerase II/histidine kinase"/>
    <property type="match status" value="1"/>
</dbReference>
<dbReference type="InterPro" id="IPR029016">
    <property type="entry name" value="GAF-like_dom_sf"/>
</dbReference>
<dbReference type="InterPro" id="IPR003594">
    <property type="entry name" value="HATPase_dom"/>
</dbReference>
<reference evidence="6" key="1">
    <citation type="submission" date="2024-05" db="EMBL/GenBank/DDBJ databases">
        <authorList>
            <person name="Cai S.Y."/>
            <person name="Jin L.M."/>
            <person name="Li H.R."/>
        </authorList>
    </citation>
    <scope>NUCLEOTIDE SEQUENCE</scope>
    <source>
        <strain evidence="6">A5-74</strain>
    </source>
</reference>
<dbReference type="SUPFAM" id="SSF55781">
    <property type="entry name" value="GAF domain-like"/>
    <property type="match status" value="2"/>
</dbReference>
<dbReference type="SMART" id="SM00065">
    <property type="entry name" value="GAF"/>
    <property type="match status" value="2"/>
</dbReference>
<feature type="domain" description="GAF" evidence="4">
    <location>
        <begin position="37"/>
        <end position="182"/>
    </location>
</feature>
<proteinExistence type="predicted"/>
<dbReference type="EMBL" id="CP159218">
    <property type="protein sequence ID" value="XCG65712.1"/>
    <property type="molecule type" value="Genomic_DNA"/>
</dbReference>
<dbReference type="GO" id="GO:0016020">
    <property type="term" value="C:membrane"/>
    <property type="evidence" value="ECO:0007669"/>
    <property type="project" value="InterPro"/>
</dbReference>
<dbReference type="GO" id="GO:0000155">
    <property type="term" value="F:phosphorelay sensor kinase activity"/>
    <property type="evidence" value="ECO:0007669"/>
    <property type="project" value="InterPro"/>
</dbReference>
<keyword evidence="2" id="KW-0418">Kinase</keyword>
<dbReference type="InterPro" id="IPR011712">
    <property type="entry name" value="Sig_transdc_His_kin_sub3_dim/P"/>
</dbReference>
<dbReference type="Pfam" id="PF02518">
    <property type="entry name" value="HATPase_c"/>
    <property type="match status" value="1"/>
</dbReference>
<dbReference type="PANTHER" id="PTHR24421">
    <property type="entry name" value="NITRATE/NITRITE SENSOR PROTEIN NARX-RELATED"/>
    <property type="match status" value="1"/>
</dbReference>
<dbReference type="Pfam" id="PF01590">
    <property type="entry name" value="GAF"/>
    <property type="match status" value="1"/>
</dbReference>
<evidence type="ECO:0000256" key="1">
    <source>
        <dbReference type="ARBA" id="ARBA00022679"/>
    </source>
</evidence>
<feature type="domain" description="GAF" evidence="4">
    <location>
        <begin position="203"/>
        <end position="348"/>
    </location>
</feature>
<organism evidence="6">
    <name type="scientific">Nakamurella sp. A5-74</name>
    <dbReference type="NCBI Taxonomy" id="3158264"/>
    <lineage>
        <taxon>Bacteria</taxon>
        <taxon>Bacillati</taxon>
        <taxon>Actinomycetota</taxon>
        <taxon>Actinomycetes</taxon>
        <taxon>Nakamurellales</taxon>
        <taxon>Nakamurellaceae</taxon>
        <taxon>Nakamurella</taxon>
    </lineage>
</organism>
<evidence type="ECO:0000313" key="6">
    <source>
        <dbReference type="EMBL" id="XCG65712.1"/>
    </source>
</evidence>
<dbReference type="Pfam" id="PF13185">
    <property type="entry name" value="GAF_2"/>
    <property type="match status" value="1"/>
</dbReference>
<dbReference type="InterPro" id="IPR003018">
    <property type="entry name" value="GAF"/>
</dbReference>
<dbReference type="Gene3D" id="3.30.565.10">
    <property type="entry name" value="Histidine kinase-like ATPase, C-terminal domain"/>
    <property type="match status" value="1"/>
</dbReference>
<name>A0AAU8DV09_9ACTN</name>
<gene>
    <name evidence="6" type="ORF">ABLG96_10770</name>
</gene>
<dbReference type="RefSeq" id="WP_353651317.1">
    <property type="nucleotide sequence ID" value="NZ_CP159218.1"/>
</dbReference>
<keyword evidence="1" id="KW-0808">Transferase</keyword>
<dbReference type="Gene3D" id="3.30.450.40">
    <property type="match status" value="2"/>
</dbReference>
<evidence type="ECO:0000256" key="2">
    <source>
        <dbReference type="ARBA" id="ARBA00022777"/>
    </source>
</evidence>
<dbReference type="GO" id="GO:0046983">
    <property type="term" value="F:protein dimerization activity"/>
    <property type="evidence" value="ECO:0007669"/>
    <property type="project" value="InterPro"/>
</dbReference>
<feature type="domain" description="Histidine kinase/HSP90-like ATPase" evidence="5">
    <location>
        <begin position="458"/>
        <end position="546"/>
    </location>
</feature>
<dbReference type="InterPro" id="IPR036890">
    <property type="entry name" value="HATPase_C_sf"/>
</dbReference>
<dbReference type="InterPro" id="IPR050482">
    <property type="entry name" value="Sensor_HK_TwoCompSys"/>
</dbReference>
<dbReference type="Pfam" id="PF07730">
    <property type="entry name" value="HisKA_3"/>
    <property type="match status" value="1"/>
</dbReference>
<dbReference type="PANTHER" id="PTHR24421:SF56">
    <property type="entry name" value="OXYGEN SENSOR HISTIDINE KINASE RESPONSE REGULATOR DOST"/>
    <property type="match status" value="1"/>
</dbReference>